<protein>
    <submittedName>
        <fullName evidence="2">Uncharacterized protein</fullName>
    </submittedName>
</protein>
<dbReference type="EMBL" id="JARPMG010000009">
    <property type="protein sequence ID" value="KAJ8098104.1"/>
    <property type="molecule type" value="Genomic_DNA"/>
</dbReference>
<keyword evidence="1" id="KW-0472">Membrane</keyword>
<feature type="transmembrane region" description="Helical" evidence="1">
    <location>
        <begin position="82"/>
        <end position="100"/>
    </location>
</feature>
<evidence type="ECO:0000256" key="1">
    <source>
        <dbReference type="SAM" id="Phobius"/>
    </source>
</evidence>
<keyword evidence="3" id="KW-1185">Reference proteome</keyword>
<feature type="transmembrane region" description="Helical" evidence="1">
    <location>
        <begin position="56"/>
        <end position="76"/>
    </location>
</feature>
<name>A0AAD7QMS1_9ASCO</name>
<comment type="caution">
    <text evidence="2">The sequence shown here is derived from an EMBL/GenBank/DDBJ whole genome shotgun (WGS) entry which is preliminary data.</text>
</comment>
<keyword evidence="1" id="KW-0812">Transmembrane</keyword>
<evidence type="ECO:0000313" key="2">
    <source>
        <dbReference type="EMBL" id="KAJ8098104.1"/>
    </source>
</evidence>
<dbReference type="Proteomes" id="UP001217417">
    <property type="component" value="Unassembled WGS sequence"/>
</dbReference>
<accession>A0AAD7QMS1</accession>
<proteinExistence type="predicted"/>
<keyword evidence="1" id="KW-1133">Transmembrane helix</keyword>
<organism evidence="2 3">
    <name type="scientific">Lipomyces tetrasporus</name>
    <dbReference type="NCBI Taxonomy" id="54092"/>
    <lineage>
        <taxon>Eukaryota</taxon>
        <taxon>Fungi</taxon>
        <taxon>Dikarya</taxon>
        <taxon>Ascomycota</taxon>
        <taxon>Saccharomycotina</taxon>
        <taxon>Lipomycetes</taxon>
        <taxon>Lipomycetales</taxon>
        <taxon>Lipomycetaceae</taxon>
        <taxon>Lipomyces</taxon>
    </lineage>
</organism>
<sequence length="119" mass="13256">MMGRDIKSGALHSAPCCEPHFLLVGGTIQRHRNAFDYGLSAVNIFAKQMIERMRMLPARLMGSFFFCLFSCCSCYQFRRTLVLRSTVVIIGVAVAVRPVGQNKSLCTISQHYSSDSAET</sequence>
<gene>
    <name evidence="2" type="ORF">POJ06DRAFT_258552</name>
</gene>
<dbReference type="GeneID" id="80883442"/>
<dbReference type="AlphaFoldDB" id="A0AAD7QMS1"/>
<reference evidence="2" key="1">
    <citation type="submission" date="2023-03" db="EMBL/GenBank/DDBJ databases">
        <title>Near-Complete genome sequence of Lipomyces tetrasporous NRRL Y-64009, an oleaginous yeast capable of growing on lignocellulosic hydrolysates.</title>
        <authorList>
            <consortium name="Lawrence Berkeley National Laboratory"/>
            <person name="Jagtap S.S."/>
            <person name="Liu J.-J."/>
            <person name="Walukiewicz H.E."/>
            <person name="Pangilinan J."/>
            <person name="Lipzen A."/>
            <person name="Ahrendt S."/>
            <person name="Koriabine M."/>
            <person name="Cobaugh K."/>
            <person name="Salamov A."/>
            <person name="Yoshinaga Y."/>
            <person name="Ng V."/>
            <person name="Daum C."/>
            <person name="Grigoriev I.V."/>
            <person name="Slininger P.J."/>
            <person name="Dien B.S."/>
            <person name="Jin Y.-S."/>
            <person name="Rao C.V."/>
        </authorList>
    </citation>
    <scope>NUCLEOTIDE SEQUENCE</scope>
    <source>
        <strain evidence="2">NRRL Y-64009</strain>
    </source>
</reference>
<evidence type="ECO:0000313" key="3">
    <source>
        <dbReference type="Proteomes" id="UP001217417"/>
    </source>
</evidence>
<dbReference type="RefSeq" id="XP_056041554.1">
    <property type="nucleotide sequence ID" value="XM_056188276.1"/>
</dbReference>